<evidence type="ECO:0000313" key="2">
    <source>
        <dbReference type="Proteomes" id="UP000187209"/>
    </source>
</evidence>
<dbReference type="PROSITE" id="PS50096">
    <property type="entry name" value="IQ"/>
    <property type="match status" value="2"/>
</dbReference>
<dbReference type="EMBL" id="MPUH01000105">
    <property type="protein sequence ID" value="OMJ90309.1"/>
    <property type="molecule type" value="Genomic_DNA"/>
</dbReference>
<organism evidence="1 2">
    <name type="scientific">Stentor coeruleus</name>
    <dbReference type="NCBI Taxonomy" id="5963"/>
    <lineage>
        <taxon>Eukaryota</taxon>
        <taxon>Sar</taxon>
        <taxon>Alveolata</taxon>
        <taxon>Ciliophora</taxon>
        <taxon>Postciliodesmatophora</taxon>
        <taxon>Heterotrichea</taxon>
        <taxon>Heterotrichida</taxon>
        <taxon>Stentoridae</taxon>
        <taxon>Stentor</taxon>
    </lineage>
</organism>
<reference evidence="1 2" key="1">
    <citation type="submission" date="2016-11" db="EMBL/GenBank/DDBJ databases">
        <title>The macronuclear genome of Stentor coeruleus: a giant cell with tiny introns.</title>
        <authorList>
            <person name="Slabodnick M."/>
            <person name="Ruby J.G."/>
            <person name="Reiff S.B."/>
            <person name="Swart E.C."/>
            <person name="Gosai S."/>
            <person name="Prabakaran S."/>
            <person name="Witkowska E."/>
            <person name="Larue G.E."/>
            <person name="Fisher S."/>
            <person name="Freeman R.M."/>
            <person name="Gunawardena J."/>
            <person name="Chu W."/>
            <person name="Stover N.A."/>
            <person name="Gregory B.D."/>
            <person name="Nowacki M."/>
            <person name="Derisi J."/>
            <person name="Roy S.W."/>
            <person name="Marshall W.F."/>
            <person name="Sood P."/>
        </authorList>
    </citation>
    <scope>NUCLEOTIDE SEQUENCE [LARGE SCALE GENOMIC DNA]</scope>
    <source>
        <strain evidence="1">WM001</strain>
    </source>
</reference>
<dbReference type="Pfam" id="PF00612">
    <property type="entry name" value="IQ"/>
    <property type="match status" value="2"/>
</dbReference>
<evidence type="ECO:0000313" key="1">
    <source>
        <dbReference type="EMBL" id="OMJ90309.1"/>
    </source>
</evidence>
<sequence>MAQLMQIIDKRTAKFSSKEPLCKVNASTKDLRNVKLDPLARLMAKKSENPPQMHSSANITIKSKIRKVKTYKKPENINKSSVIDPRRSINTTELKEMMSVYEGDIDVYTTLDHNWNHKEHLEQNDHVIIEKPSKTDSEIFGYWKRLKEDLERVKKTRILDNYHWWIYKMWRKVLKNGINALGFKWKKIVYSAKKIQSLLRMVIAKKKYMKQKKSCVFIQNYWKKTYTQRTKFLKIKFLAKYLSKYTKQRFHIKTSAAIKIQKNFRMFWINKKYKQLIKDRMQLFKHRKMLEKQTQLVRERNSRKNAVRIIEKFWLDYKEKLRMRNIRKYLFTLPYECRMLYLKFKQVKQDADNLKNDVDQMIAKKLMKQTEVDEQISESMKKFNKKKTRAKE</sequence>
<dbReference type="InterPro" id="IPR000048">
    <property type="entry name" value="IQ_motif_EF-hand-BS"/>
</dbReference>
<name>A0A1R2CMS1_9CILI</name>
<accession>A0A1R2CMS1</accession>
<dbReference type="OrthoDB" id="322393at2759"/>
<dbReference type="Proteomes" id="UP000187209">
    <property type="component" value="Unassembled WGS sequence"/>
</dbReference>
<proteinExistence type="predicted"/>
<dbReference type="AlphaFoldDB" id="A0A1R2CMS1"/>
<gene>
    <name evidence="1" type="ORF">SteCoe_7332</name>
</gene>
<dbReference type="Gene3D" id="1.20.5.190">
    <property type="match status" value="1"/>
</dbReference>
<keyword evidence="2" id="KW-1185">Reference proteome</keyword>
<comment type="caution">
    <text evidence="1">The sequence shown here is derived from an EMBL/GenBank/DDBJ whole genome shotgun (WGS) entry which is preliminary data.</text>
</comment>
<dbReference type="SMART" id="SM00015">
    <property type="entry name" value="IQ"/>
    <property type="match status" value="2"/>
</dbReference>
<protein>
    <submittedName>
        <fullName evidence="1">Uncharacterized protein</fullName>
    </submittedName>
</protein>